<feature type="transmembrane region" description="Helical" evidence="8">
    <location>
        <begin position="133"/>
        <end position="154"/>
    </location>
</feature>
<feature type="transmembrane region" description="Helical" evidence="8">
    <location>
        <begin position="73"/>
        <end position="93"/>
    </location>
</feature>
<accession>A0A6N6VNC6</accession>
<dbReference type="PANTHER" id="PTHR42718:SF9">
    <property type="entry name" value="MAJOR FACILITATOR SUPERFAMILY MULTIDRUG TRANSPORTER MFSC"/>
    <property type="match status" value="1"/>
</dbReference>
<name>A0A6N6VNC6_9BACT</name>
<dbReference type="RefSeq" id="WP_153421611.1">
    <property type="nucleotide sequence ID" value="NZ_WFLM01000006.1"/>
</dbReference>
<dbReference type="InterPro" id="IPR011701">
    <property type="entry name" value="MFS"/>
</dbReference>
<dbReference type="GO" id="GO:0005886">
    <property type="term" value="C:plasma membrane"/>
    <property type="evidence" value="ECO:0007669"/>
    <property type="project" value="UniProtKB-SubCell"/>
</dbReference>
<feature type="transmembrane region" description="Helical" evidence="8">
    <location>
        <begin position="295"/>
        <end position="318"/>
    </location>
</feature>
<sequence length="516" mass="56769">MTLTSRLIIFVAVLASLLEIIDTSIVNVAIPTMMGNLGATLEDVSMVITGYTVANAIVLPLSAWLGERIGRRNYYLGCISIFTITSVACGLAPNLISLIIFRILQGLAGGALLPTSQALIYEQFPKEKAGIAGAIFGMSVMVGPTLGPVLGGYLTDNYGWRSIFNINLPIGILTLFLGVICIQDRTNGVKNKTDLDVFGLILLVLGVGCLQFLLERGQADDWFESKLITSACIISFISLVTFVWWELRVKFPIINLRLFKEPIVVSGIILMSCLGFFLYGIVFILPVFLTRTFNYNAVQIGEIFIPGSLLTALFMPFIGKQVQTIRDPRILIFIGLFTVEICLYMMTFFSSLTSERDILYMLFARGVALAFLFIPINSTILSQFSGFELGQVAGLLNLFRQIGGSIGIALIGTLLARNTNYNYNQLISHVTNLNQNAMNSFNSTVMNFSNTFIKDIGLANTSSAAIASLYNRIQNQAFVLSFLQLVGIMMVIFSISFIPILFIKLKKKVQNVSDSH</sequence>
<proteinExistence type="inferred from homology"/>
<evidence type="ECO:0000313" key="10">
    <source>
        <dbReference type="EMBL" id="KAB8036484.1"/>
    </source>
</evidence>
<feature type="domain" description="Major facilitator superfamily (MFS) profile" evidence="9">
    <location>
        <begin position="8"/>
        <end position="499"/>
    </location>
</feature>
<evidence type="ECO:0000256" key="4">
    <source>
        <dbReference type="ARBA" id="ARBA00022475"/>
    </source>
</evidence>
<evidence type="ECO:0000256" key="6">
    <source>
        <dbReference type="ARBA" id="ARBA00022989"/>
    </source>
</evidence>
<feature type="transmembrane region" description="Helical" evidence="8">
    <location>
        <begin position="195"/>
        <end position="214"/>
    </location>
</feature>
<dbReference type="Gene3D" id="1.20.1720.10">
    <property type="entry name" value="Multidrug resistance protein D"/>
    <property type="match status" value="1"/>
</dbReference>
<feature type="transmembrane region" description="Helical" evidence="8">
    <location>
        <begin position="478"/>
        <end position="503"/>
    </location>
</feature>
<dbReference type="SUPFAM" id="SSF103473">
    <property type="entry name" value="MFS general substrate transporter"/>
    <property type="match status" value="1"/>
</dbReference>
<comment type="subcellular location">
    <subcellularLocation>
        <location evidence="1">Cell membrane</location>
        <topology evidence="1">Multi-pass membrane protein</topology>
    </subcellularLocation>
</comment>
<protein>
    <submittedName>
        <fullName evidence="10">DHA2 family efflux MFS transporter permease subunit</fullName>
    </submittedName>
</protein>
<dbReference type="EMBL" id="WFLM01000006">
    <property type="protein sequence ID" value="KAB8036484.1"/>
    <property type="molecule type" value="Genomic_DNA"/>
</dbReference>
<organism evidence="10 11">
    <name type="scientific">Silvanigrella paludirubra</name>
    <dbReference type="NCBI Taxonomy" id="2499159"/>
    <lineage>
        <taxon>Bacteria</taxon>
        <taxon>Pseudomonadati</taxon>
        <taxon>Bdellovibrionota</taxon>
        <taxon>Oligoflexia</taxon>
        <taxon>Silvanigrellales</taxon>
        <taxon>Silvanigrellaceae</taxon>
        <taxon>Silvanigrella</taxon>
    </lineage>
</organism>
<reference evidence="10 11" key="1">
    <citation type="submission" date="2019-10" db="EMBL/GenBank/DDBJ databases">
        <title>New species of Slilvanegrellaceae.</title>
        <authorList>
            <person name="Pitt A."/>
            <person name="Hahn M.W."/>
        </authorList>
    </citation>
    <scope>NUCLEOTIDE SEQUENCE [LARGE SCALE GENOMIC DNA]</scope>
    <source>
        <strain evidence="10 11">SP-Ram-0.45-NSY-1</strain>
    </source>
</reference>
<gene>
    <name evidence="10" type="ORF">GCL60_15250</name>
</gene>
<dbReference type="PANTHER" id="PTHR42718">
    <property type="entry name" value="MAJOR FACILITATOR SUPERFAMILY MULTIDRUG TRANSPORTER MFSC"/>
    <property type="match status" value="1"/>
</dbReference>
<feature type="transmembrane region" description="Helical" evidence="8">
    <location>
        <begin position="398"/>
        <end position="416"/>
    </location>
</feature>
<keyword evidence="3" id="KW-0813">Transport</keyword>
<dbReference type="InterPro" id="IPR036259">
    <property type="entry name" value="MFS_trans_sf"/>
</dbReference>
<dbReference type="AlphaFoldDB" id="A0A6N6VNC6"/>
<evidence type="ECO:0000256" key="8">
    <source>
        <dbReference type="SAM" id="Phobius"/>
    </source>
</evidence>
<dbReference type="InterPro" id="IPR020846">
    <property type="entry name" value="MFS_dom"/>
</dbReference>
<keyword evidence="5 8" id="KW-0812">Transmembrane</keyword>
<evidence type="ECO:0000256" key="3">
    <source>
        <dbReference type="ARBA" id="ARBA00022448"/>
    </source>
</evidence>
<dbReference type="GO" id="GO:0022857">
    <property type="term" value="F:transmembrane transporter activity"/>
    <property type="evidence" value="ECO:0007669"/>
    <property type="project" value="InterPro"/>
</dbReference>
<dbReference type="Gene3D" id="1.20.1250.20">
    <property type="entry name" value="MFS general substrate transporter like domains"/>
    <property type="match status" value="1"/>
</dbReference>
<dbReference type="Proteomes" id="UP000437748">
    <property type="component" value="Unassembled WGS sequence"/>
</dbReference>
<keyword evidence="6 8" id="KW-1133">Transmembrane helix</keyword>
<dbReference type="Pfam" id="PF07690">
    <property type="entry name" value="MFS_1"/>
    <property type="match status" value="1"/>
</dbReference>
<evidence type="ECO:0000256" key="5">
    <source>
        <dbReference type="ARBA" id="ARBA00022692"/>
    </source>
</evidence>
<keyword evidence="11" id="KW-1185">Reference proteome</keyword>
<keyword evidence="7 8" id="KW-0472">Membrane</keyword>
<comment type="similarity">
    <text evidence="2">Belongs to the major facilitator superfamily. EmrB family.</text>
</comment>
<dbReference type="NCBIfam" id="TIGR00711">
    <property type="entry name" value="efflux_EmrB"/>
    <property type="match status" value="1"/>
</dbReference>
<dbReference type="CDD" id="cd17503">
    <property type="entry name" value="MFS_LmrB_MDR_like"/>
    <property type="match status" value="1"/>
</dbReference>
<dbReference type="PROSITE" id="PS50850">
    <property type="entry name" value="MFS"/>
    <property type="match status" value="1"/>
</dbReference>
<evidence type="ECO:0000256" key="1">
    <source>
        <dbReference type="ARBA" id="ARBA00004651"/>
    </source>
</evidence>
<dbReference type="PRINTS" id="PR01036">
    <property type="entry name" value="TCRTETB"/>
</dbReference>
<feature type="transmembrane region" description="Helical" evidence="8">
    <location>
        <begin position="330"/>
        <end position="352"/>
    </location>
</feature>
<evidence type="ECO:0000256" key="7">
    <source>
        <dbReference type="ARBA" id="ARBA00023136"/>
    </source>
</evidence>
<dbReference type="OrthoDB" id="9771737at2"/>
<feature type="transmembrane region" description="Helical" evidence="8">
    <location>
        <begin position="166"/>
        <end position="183"/>
    </location>
</feature>
<feature type="transmembrane region" description="Helical" evidence="8">
    <location>
        <begin position="226"/>
        <end position="247"/>
    </location>
</feature>
<keyword evidence="4" id="KW-1003">Cell membrane</keyword>
<dbReference type="InterPro" id="IPR004638">
    <property type="entry name" value="EmrB-like"/>
</dbReference>
<evidence type="ECO:0000256" key="2">
    <source>
        <dbReference type="ARBA" id="ARBA00008537"/>
    </source>
</evidence>
<feature type="transmembrane region" description="Helical" evidence="8">
    <location>
        <begin position="268"/>
        <end position="289"/>
    </location>
</feature>
<evidence type="ECO:0000313" key="11">
    <source>
        <dbReference type="Proteomes" id="UP000437748"/>
    </source>
</evidence>
<comment type="caution">
    <text evidence="10">The sequence shown here is derived from an EMBL/GenBank/DDBJ whole genome shotgun (WGS) entry which is preliminary data.</text>
</comment>
<feature type="transmembrane region" description="Helical" evidence="8">
    <location>
        <begin position="47"/>
        <end position="66"/>
    </location>
</feature>
<feature type="transmembrane region" description="Helical" evidence="8">
    <location>
        <begin position="358"/>
        <end position="377"/>
    </location>
</feature>
<evidence type="ECO:0000259" key="9">
    <source>
        <dbReference type="PROSITE" id="PS50850"/>
    </source>
</evidence>